<proteinExistence type="predicted"/>
<reference evidence="2" key="1">
    <citation type="journal article" date="2019" name="Int. J. Syst. Evol. Microbiol.">
        <title>The Global Catalogue of Microorganisms (GCM) 10K type strain sequencing project: providing services to taxonomists for standard genome sequencing and annotation.</title>
        <authorList>
            <consortium name="The Broad Institute Genomics Platform"/>
            <consortium name="The Broad Institute Genome Sequencing Center for Infectious Disease"/>
            <person name="Wu L."/>
            <person name="Ma J."/>
        </authorList>
    </citation>
    <scope>NUCLEOTIDE SEQUENCE [LARGE SCALE GENOMIC DNA]</scope>
    <source>
        <strain evidence="2">NBRC 106396</strain>
    </source>
</reference>
<dbReference type="RefSeq" id="WP_379750179.1">
    <property type="nucleotide sequence ID" value="NZ_JBHTCP010000044.1"/>
</dbReference>
<protein>
    <submittedName>
        <fullName evidence="1">Uncharacterized protein</fullName>
    </submittedName>
</protein>
<sequence length="76" mass="9155">MNFKDFLMKEYKIGEKSAEDYVGRLNGMEAKGIYRGEKTVSYSMKAAIEREYPKSKHHYLLTMDRYMRYKQKRAED</sequence>
<name>A0ABW2NTD0_9BACL</name>
<accession>A0ABW2NTD0</accession>
<keyword evidence="2" id="KW-1185">Reference proteome</keyword>
<dbReference type="Proteomes" id="UP001596549">
    <property type="component" value="Unassembled WGS sequence"/>
</dbReference>
<organism evidence="1 2">
    <name type="scientific">Fictibacillus iocasae</name>
    <dbReference type="NCBI Taxonomy" id="2715437"/>
    <lineage>
        <taxon>Bacteria</taxon>
        <taxon>Bacillati</taxon>
        <taxon>Bacillota</taxon>
        <taxon>Bacilli</taxon>
        <taxon>Bacillales</taxon>
        <taxon>Fictibacillaceae</taxon>
        <taxon>Fictibacillus</taxon>
    </lineage>
</organism>
<evidence type="ECO:0000313" key="2">
    <source>
        <dbReference type="Proteomes" id="UP001596549"/>
    </source>
</evidence>
<comment type="caution">
    <text evidence="1">The sequence shown here is derived from an EMBL/GenBank/DDBJ whole genome shotgun (WGS) entry which is preliminary data.</text>
</comment>
<gene>
    <name evidence="1" type="ORF">ACFQPF_13055</name>
</gene>
<evidence type="ECO:0000313" key="1">
    <source>
        <dbReference type="EMBL" id="MFC7372599.1"/>
    </source>
</evidence>
<dbReference type="EMBL" id="JBHTCP010000044">
    <property type="protein sequence ID" value="MFC7372599.1"/>
    <property type="molecule type" value="Genomic_DNA"/>
</dbReference>